<gene>
    <name evidence="2" type="ORF">BCR44DRAFT_1273884</name>
</gene>
<dbReference type="AlphaFoldDB" id="A0A1Y2H9L7"/>
<keyword evidence="1" id="KW-1133">Transmembrane helix</keyword>
<keyword evidence="3" id="KW-1185">Reference proteome</keyword>
<keyword evidence="1" id="KW-0812">Transmembrane</keyword>
<evidence type="ECO:0000256" key="1">
    <source>
        <dbReference type="SAM" id="Phobius"/>
    </source>
</evidence>
<sequence>MRFISPCLLRSSIPSNRRNSSRVASSSRCNSLHSRFSCSLSRYSCSASAVASDARAAVSLSLARVSASSPWTWVIWAVSVILTSSVTFFSRSALLLAMSSSRVMACSVT</sequence>
<proteinExistence type="predicted"/>
<feature type="transmembrane region" description="Helical" evidence="1">
    <location>
        <begin position="73"/>
        <end position="94"/>
    </location>
</feature>
<comment type="caution">
    <text evidence="2">The sequence shown here is derived from an EMBL/GenBank/DDBJ whole genome shotgun (WGS) entry which is preliminary data.</text>
</comment>
<evidence type="ECO:0000313" key="3">
    <source>
        <dbReference type="Proteomes" id="UP000193411"/>
    </source>
</evidence>
<name>A0A1Y2H9L7_9FUNG</name>
<dbReference type="EMBL" id="MCFL01000062">
    <property type="protein sequence ID" value="ORZ31270.1"/>
    <property type="molecule type" value="Genomic_DNA"/>
</dbReference>
<accession>A0A1Y2H9L7</accession>
<protein>
    <submittedName>
        <fullName evidence="2">Uncharacterized protein</fullName>
    </submittedName>
</protein>
<reference evidence="2 3" key="1">
    <citation type="submission" date="2016-07" db="EMBL/GenBank/DDBJ databases">
        <title>Pervasive Adenine N6-methylation of Active Genes in Fungi.</title>
        <authorList>
            <consortium name="DOE Joint Genome Institute"/>
            <person name="Mondo S.J."/>
            <person name="Dannebaum R.O."/>
            <person name="Kuo R.C."/>
            <person name="Labutti K."/>
            <person name="Haridas S."/>
            <person name="Kuo A."/>
            <person name="Salamov A."/>
            <person name="Ahrendt S.R."/>
            <person name="Lipzen A."/>
            <person name="Sullivan W."/>
            <person name="Andreopoulos W.B."/>
            <person name="Clum A."/>
            <person name="Lindquist E."/>
            <person name="Daum C."/>
            <person name="Ramamoorthy G.K."/>
            <person name="Gryganskyi A."/>
            <person name="Culley D."/>
            <person name="Magnuson J.K."/>
            <person name="James T.Y."/>
            <person name="O'Malley M.A."/>
            <person name="Stajich J.E."/>
            <person name="Spatafora J.W."/>
            <person name="Visel A."/>
            <person name="Grigoriev I.V."/>
        </authorList>
    </citation>
    <scope>NUCLEOTIDE SEQUENCE [LARGE SCALE GENOMIC DNA]</scope>
    <source>
        <strain evidence="2 3">PL171</strain>
    </source>
</reference>
<keyword evidence="1" id="KW-0472">Membrane</keyword>
<dbReference type="Proteomes" id="UP000193411">
    <property type="component" value="Unassembled WGS sequence"/>
</dbReference>
<organism evidence="2 3">
    <name type="scientific">Catenaria anguillulae PL171</name>
    <dbReference type="NCBI Taxonomy" id="765915"/>
    <lineage>
        <taxon>Eukaryota</taxon>
        <taxon>Fungi</taxon>
        <taxon>Fungi incertae sedis</taxon>
        <taxon>Blastocladiomycota</taxon>
        <taxon>Blastocladiomycetes</taxon>
        <taxon>Blastocladiales</taxon>
        <taxon>Catenariaceae</taxon>
        <taxon>Catenaria</taxon>
    </lineage>
</organism>
<evidence type="ECO:0000313" key="2">
    <source>
        <dbReference type="EMBL" id="ORZ31270.1"/>
    </source>
</evidence>